<keyword evidence="1" id="KW-0732">Signal</keyword>
<evidence type="ECO:0000313" key="2">
    <source>
        <dbReference type="EMBL" id="CAA9424536.1"/>
    </source>
</evidence>
<accession>A0A6J4PVD5</accession>
<organism evidence="2">
    <name type="scientific">uncultured Phycisphaerae bacterium</name>
    <dbReference type="NCBI Taxonomy" id="904963"/>
    <lineage>
        <taxon>Bacteria</taxon>
        <taxon>Pseudomonadati</taxon>
        <taxon>Planctomycetota</taxon>
        <taxon>Phycisphaerae</taxon>
        <taxon>environmental samples</taxon>
    </lineage>
</organism>
<feature type="signal peptide" evidence="1">
    <location>
        <begin position="1"/>
        <end position="21"/>
    </location>
</feature>
<gene>
    <name evidence="2" type="ORF">AVDCRST_MAG64-3100</name>
</gene>
<feature type="chain" id="PRO_5026921991" evidence="1">
    <location>
        <begin position="22"/>
        <end position="330"/>
    </location>
</feature>
<evidence type="ECO:0000256" key="1">
    <source>
        <dbReference type="SAM" id="SignalP"/>
    </source>
</evidence>
<protein>
    <submittedName>
        <fullName evidence="2">Uncharacterized protein</fullName>
    </submittedName>
</protein>
<sequence length="330" mass="35516">MDQPVLLGRLCVAVACAAARAALVGAGGGCGSSSRGKAAAEAASLTERPGGAASSAQVLGANFGNAADGAGDPGRSPDGVTRSRVRVVQLEIYRLVVPHGAISRSEEFWKHIDEQQVDVGTYDLLRKNGWRLGTAPSSEWPYFRDIIDGYPASSKPHGLPADPDGGGSHTELAMKQGVAEQNIFYFSADNALWGRSYDRCDNLLSISLQQAPRKAGEARVTVCPTVRSHRLRIEARPRGGDDGEDREYRFVHPERLYDLNLQADIPTDHFLVIAPSPEVRWRTSLGAAFLIEDGPAERLEHVLLLVPRVKEVEETTKPPAPPGGARAARQ</sequence>
<reference evidence="2" key="1">
    <citation type="submission" date="2020-02" db="EMBL/GenBank/DDBJ databases">
        <authorList>
            <person name="Meier V. D."/>
        </authorList>
    </citation>
    <scope>NUCLEOTIDE SEQUENCE</scope>
    <source>
        <strain evidence="2">AVDCRST_MAG64</strain>
    </source>
</reference>
<name>A0A6J4PVD5_9BACT</name>
<dbReference type="AlphaFoldDB" id="A0A6J4PVD5"/>
<proteinExistence type="predicted"/>
<dbReference type="EMBL" id="CADCUQ010000709">
    <property type="protein sequence ID" value="CAA9424536.1"/>
    <property type="molecule type" value="Genomic_DNA"/>
</dbReference>